<dbReference type="PATRIC" id="fig|2162.9.peg.418"/>
<dbReference type="AlphaFoldDB" id="A0A090I1D9"/>
<evidence type="ECO:0000313" key="1">
    <source>
        <dbReference type="EMBL" id="CEA12763.1"/>
    </source>
</evidence>
<name>A0A090I1D9_METFO</name>
<proteinExistence type="predicted"/>
<dbReference type="RefSeq" id="WP_048072064.1">
    <property type="nucleotide sequence ID" value="NZ_CALCVY010000076.1"/>
</dbReference>
<protein>
    <submittedName>
        <fullName evidence="1">Uncharacterized protein</fullName>
    </submittedName>
</protein>
<dbReference type="KEGG" id="mfi:DSM1535_0400"/>
<reference evidence="1" key="1">
    <citation type="submission" date="2014-08" db="EMBL/GenBank/DDBJ databases">
        <authorList>
            <person name="Wibberg D."/>
        </authorList>
    </citation>
    <scope>NUCLEOTIDE SEQUENCE</scope>
</reference>
<gene>
    <name evidence="1" type="ORF">DSM1535_0400</name>
</gene>
<dbReference type="EMBL" id="LN515531">
    <property type="protein sequence ID" value="CEA12763.1"/>
    <property type="molecule type" value="Genomic_DNA"/>
</dbReference>
<organism evidence="1">
    <name type="scientific">Methanobacterium formicicum</name>
    <dbReference type="NCBI Taxonomy" id="2162"/>
    <lineage>
        <taxon>Archaea</taxon>
        <taxon>Methanobacteriati</taxon>
        <taxon>Methanobacteriota</taxon>
        <taxon>Methanomada group</taxon>
        <taxon>Methanobacteria</taxon>
        <taxon>Methanobacteriales</taxon>
        <taxon>Methanobacteriaceae</taxon>
        <taxon>Methanobacterium</taxon>
    </lineage>
</organism>
<sequence>MFRVDDSQFQSWAKKVELKLKTGFFDALIDAGLLIKTKTTPYVPLDKGYLEESYEQIIYTLTNLFKMEFGYSVRNNPWSRGYDYSWIQHEKQFQHPKRGTWKYLEKGITSAETEVYNIIEEEFYRIIE</sequence>
<accession>A0A090I1D9</accession>